<dbReference type="EMBL" id="SPQS01000007">
    <property type="protein sequence ID" value="TFV75842.1"/>
    <property type="molecule type" value="Genomic_DNA"/>
</dbReference>
<evidence type="ECO:0000313" key="1">
    <source>
        <dbReference type="EMBL" id="TFV75842.1"/>
    </source>
</evidence>
<dbReference type="AlphaFoldDB" id="A0A4Y9P8M9"/>
<name>A0A4Y9P8M9_9BRAD</name>
<evidence type="ECO:0000313" key="2">
    <source>
        <dbReference type="Proteomes" id="UP000297700"/>
    </source>
</evidence>
<reference evidence="1 2" key="1">
    <citation type="submission" date="2019-03" db="EMBL/GenBank/DDBJ databases">
        <title>Bradyrhizobium strains diversity.</title>
        <authorList>
            <person name="Urquiaga M.C.O."/>
            <person name="Hungria M."/>
            <person name="Delamuta J.R.M."/>
            <person name="Klepa M.S."/>
        </authorList>
    </citation>
    <scope>NUCLEOTIDE SEQUENCE [LARGE SCALE GENOMIC DNA]</scope>
    <source>
        <strain evidence="1 2">CNPSo 3426</strain>
    </source>
</reference>
<protein>
    <submittedName>
        <fullName evidence="1">Uncharacterized protein</fullName>
    </submittedName>
</protein>
<dbReference type="RefSeq" id="WP_135164169.1">
    <property type="nucleotide sequence ID" value="NZ_SPQS01000007.1"/>
</dbReference>
<dbReference type="Proteomes" id="UP000297700">
    <property type="component" value="Unassembled WGS sequence"/>
</dbReference>
<sequence length="152" mass="17232">MLNTAPKKRHRRISTLQMLIDRDAFGPRTSKEAMIMIAAARHYHNIMSSTDERPPVARTPNSYVDNSLDPTRFDATIVRSIDHTKAISELRAGLPRFFLDVLDLIIVHDLTTEETAERLFLKADSKTQNATLERLRGALIHLAATKFGMFSK</sequence>
<proteinExistence type="predicted"/>
<gene>
    <name evidence="1" type="ORF">E4K64_14750</name>
</gene>
<organism evidence="1 2">
    <name type="scientific">Bradyrhizobium frederickii</name>
    <dbReference type="NCBI Taxonomy" id="2560054"/>
    <lineage>
        <taxon>Bacteria</taxon>
        <taxon>Pseudomonadati</taxon>
        <taxon>Pseudomonadota</taxon>
        <taxon>Alphaproteobacteria</taxon>
        <taxon>Hyphomicrobiales</taxon>
        <taxon>Nitrobacteraceae</taxon>
        <taxon>Bradyrhizobium</taxon>
    </lineage>
</organism>
<comment type="caution">
    <text evidence="1">The sequence shown here is derived from an EMBL/GenBank/DDBJ whole genome shotgun (WGS) entry which is preliminary data.</text>
</comment>
<accession>A0A4Y9P8M9</accession>